<dbReference type="AlphaFoldDB" id="A0AAI8PPA4"/>
<feature type="region of interest" description="Disordered" evidence="1">
    <location>
        <begin position="1"/>
        <end position="20"/>
    </location>
</feature>
<evidence type="ECO:0000256" key="1">
    <source>
        <dbReference type="SAM" id="MobiDB-lite"/>
    </source>
</evidence>
<accession>A0AAI8PPA4</accession>
<organism evidence="2 3">
    <name type="scientific">Streptomyces griseorubiginosus</name>
    <dbReference type="NCBI Taxonomy" id="67304"/>
    <lineage>
        <taxon>Bacteria</taxon>
        <taxon>Bacillati</taxon>
        <taxon>Actinomycetota</taxon>
        <taxon>Actinomycetes</taxon>
        <taxon>Kitasatosporales</taxon>
        <taxon>Streptomycetaceae</taxon>
        <taxon>Streptomyces</taxon>
    </lineage>
</organism>
<sequence>MNTPTTTAADEPGKQSTAGERIPLVRLAARADGLTSGALTRVVSHGTPDRGPAKVSVAAFQSAV</sequence>
<feature type="compositionally biased region" description="Polar residues" evidence="1">
    <location>
        <begin position="1"/>
        <end position="18"/>
    </location>
</feature>
<gene>
    <name evidence="2" type="ORF">DWG14_04362</name>
</gene>
<dbReference type="KEGG" id="sge:DWG14_04362"/>
<feature type="region of interest" description="Disordered" evidence="1">
    <location>
        <begin position="42"/>
        <end position="64"/>
    </location>
</feature>
<proteinExistence type="predicted"/>
<reference evidence="2 3" key="1">
    <citation type="submission" date="2018-09" db="EMBL/GenBank/DDBJ databases">
        <title>Production of Trimethoprim by Streptomyces sp. 3E-1.</title>
        <authorList>
            <person name="Kang H.J."/>
            <person name="Kim S.B."/>
        </authorList>
    </citation>
    <scope>NUCLEOTIDE SEQUENCE [LARGE SCALE GENOMIC DNA]</scope>
    <source>
        <strain evidence="2 3">3E-1</strain>
    </source>
</reference>
<dbReference type="Proteomes" id="UP000265765">
    <property type="component" value="Chromosome"/>
</dbReference>
<name>A0AAI8PPA4_9ACTN</name>
<evidence type="ECO:0008006" key="4">
    <source>
        <dbReference type="Google" id="ProtNLM"/>
    </source>
</evidence>
<evidence type="ECO:0000313" key="2">
    <source>
        <dbReference type="EMBL" id="AYC40114.1"/>
    </source>
</evidence>
<dbReference type="EMBL" id="CP032427">
    <property type="protein sequence ID" value="AYC40114.1"/>
    <property type="molecule type" value="Genomic_DNA"/>
</dbReference>
<evidence type="ECO:0000313" key="3">
    <source>
        <dbReference type="Proteomes" id="UP000265765"/>
    </source>
</evidence>
<protein>
    <recommendedName>
        <fullName evidence="4">FXSXX-COOH protein</fullName>
    </recommendedName>
</protein>
<dbReference type="RefSeq" id="WP_120051700.1">
    <property type="nucleotide sequence ID" value="NZ_CP032427.1"/>
</dbReference>
<dbReference type="GeneID" id="91283252"/>